<dbReference type="STRING" id="33097.A0A150FXS8"/>
<dbReference type="PANTHER" id="PTHR36006:SF2">
    <property type="entry name" value="OS06G0704200 PROTEIN"/>
    <property type="match status" value="1"/>
</dbReference>
<sequence length="183" mass="19435">MRSTSRGSDAGPAVWLIPVQPTPLHTARDQPPRSGLLQRARGGLLAVCLALQLLLAPPSPAVLAPADPDLDTMVNVPAQLSAQGERAVPPLSGVVSGPKRREIESCVRKCVPTCTRGGEGAPGLGPLTMRREVVVFKEGFRSRQYCLSECAQVCALSLDRDKAALLLPQGQEQGQEQEQGQGR</sequence>
<gene>
    <name evidence="1" type="ORF">GPECTOR_149g32</name>
</gene>
<protein>
    <submittedName>
        <fullName evidence="1">Uncharacterized protein</fullName>
    </submittedName>
</protein>
<dbReference type="Proteomes" id="UP000075714">
    <property type="component" value="Unassembled WGS sequence"/>
</dbReference>
<proteinExistence type="predicted"/>
<dbReference type="OrthoDB" id="1900575at2759"/>
<evidence type="ECO:0000313" key="2">
    <source>
        <dbReference type="Proteomes" id="UP000075714"/>
    </source>
</evidence>
<evidence type="ECO:0000313" key="1">
    <source>
        <dbReference type="EMBL" id="KXZ42422.1"/>
    </source>
</evidence>
<name>A0A150FXS8_GONPE</name>
<reference evidence="2" key="1">
    <citation type="journal article" date="2016" name="Nat. Commun.">
        <title>The Gonium pectorale genome demonstrates co-option of cell cycle regulation during the evolution of multicellularity.</title>
        <authorList>
            <person name="Hanschen E.R."/>
            <person name="Marriage T.N."/>
            <person name="Ferris P.J."/>
            <person name="Hamaji T."/>
            <person name="Toyoda A."/>
            <person name="Fujiyama A."/>
            <person name="Neme R."/>
            <person name="Noguchi H."/>
            <person name="Minakuchi Y."/>
            <person name="Suzuki M."/>
            <person name="Kawai-Toyooka H."/>
            <person name="Smith D.R."/>
            <person name="Sparks H."/>
            <person name="Anderson J."/>
            <person name="Bakaric R."/>
            <person name="Luria V."/>
            <person name="Karger A."/>
            <person name="Kirschner M.W."/>
            <person name="Durand P.M."/>
            <person name="Michod R.E."/>
            <person name="Nozaki H."/>
            <person name="Olson B.J."/>
        </authorList>
    </citation>
    <scope>NUCLEOTIDE SEQUENCE [LARGE SCALE GENOMIC DNA]</scope>
    <source>
        <strain evidence="2">NIES-2863</strain>
    </source>
</reference>
<keyword evidence="2" id="KW-1185">Reference proteome</keyword>
<dbReference type="AlphaFoldDB" id="A0A150FXS8"/>
<dbReference type="EMBL" id="LSYV01000149">
    <property type="protein sequence ID" value="KXZ42422.1"/>
    <property type="molecule type" value="Genomic_DNA"/>
</dbReference>
<dbReference type="PANTHER" id="PTHR36006">
    <property type="entry name" value="BNAC02G25390D PROTEIN"/>
    <property type="match status" value="1"/>
</dbReference>
<accession>A0A150FXS8</accession>
<comment type="caution">
    <text evidence="1">The sequence shown here is derived from an EMBL/GenBank/DDBJ whole genome shotgun (WGS) entry which is preliminary data.</text>
</comment>
<organism evidence="1 2">
    <name type="scientific">Gonium pectorale</name>
    <name type="common">Green alga</name>
    <dbReference type="NCBI Taxonomy" id="33097"/>
    <lineage>
        <taxon>Eukaryota</taxon>
        <taxon>Viridiplantae</taxon>
        <taxon>Chlorophyta</taxon>
        <taxon>core chlorophytes</taxon>
        <taxon>Chlorophyceae</taxon>
        <taxon>CS clade</taxon>
        <taxon>Chlamydomonadales</taxon>
        <taxon>Volvocaceae</taxon>
        <taxon>Gonium</taxon>
    </lineage>
</organism>